<comment type="caution">
    <text evidence="11">The sequence shown here is derived from an EMBL/GenBank/DDBJ whole genome shotgun (WGS) entry which is preliminary data.</text>
</comment>
<dbReference type="Pfam" id="PF04290">
    <property type="entry name" value="DctQ"/>
    <property type="match status" value="1"/>
</dbReference>
<keyword evidence="5 9" id="KW-0812">Transmembrane</keyword>
<feature type="transmembrane region" description="Helical" evidence="9">
    <location>
        <begin position="135"/>
        <end position="159"/>
    </location>
</feature>
<evidence type="ECO:0000313" key="11">
    <source>
        <dbReference type="EMBL" id="RHC54902.1"/>
    </source>
</evidence>
<dbReference type="AlphaFoldDB" id="A0A414ATN5"/>
<feature type="domain" description="Tripartite ATP-independent periplasmic transporters DctQ component" evidence="10">
    <location>
        <begin position="35"/>
        <end position="162"/>
    </location>
</feature>
<evidence type="ECO:0000256" key="5">
    <source>
        <dbReference type="ARBA" id="ARBA00022692"/>
    </source>
</evidence>
<feature type="transmembrane region" description="Helical" evidence="9">
    <location>
        <begin position="21"/>
        <end position="44"/>
    </location>
</feature>
<evidence type="ECO:0000256" key="7">
    <source>
        <dbReference type="ARBA" id="ARBA00023136"/>
    </source>
</evidence>
<comment type="similarity">
    <text evidence="8">Belongs to the TRAP transporter small permease family.</text>
</comment>
<dbReference type="Proteomes" id="UP000283975">
    <property type="component" value="Unassembled WGS sequence"/>
</dbReference>
<keyword evidence="4" id="KW-0997">Cell inner membrane</keyword>
<feature type="transmembrane region" description="Helical" evidence="9">
    <location>
        <begin position="56"/>
        <end position="73"/>
    </location>
</feature>
<evidence type="ECO:0000256" key="3">
    <source>
        <dbReference type="ARBA" id="ARBA00022475"/>
    </source>
</evidence>
<keyword evidence="3" id="KW-1003">Cell membrane</keyword>
<dbReference type="InterPro" id="IPR055348">
    <property type="entry name" value="DctQ"/>
</dbReference>
<evidence type="ECO:0000256" key="8">
    <source>
        <dbReference type="ARBA" id="ARBA00038436"/>
    </source>
</evidence>
<dbReference type="RefSeq" id="WP_021893606.1">
    <property type="nucleotide sequence ID" value="NZ_CATYQV010000004.1"/>
</dbReference>
<evidence type="ECO:0000256" key="1">
    <source>
        <dbReference type="ARBA" id="ARBA00004429"/>
    </source>
</evidence>
<sequence length="171" mass="19241">MKEQNSIVKELNQIAAVFEKILNIFIGIFVGVLGLSVFIGVLGRNINIPVVWLDEVSTYCCIWATFFGFAVASRHGMLSNVDAFIHGFSERAKAYMSIFWIIFGCFFMGIVLWSGKDYIAYAYNAGTLSAQLRIPLFYVYLGPMIGYLFAIYFGIVNIVNKIGELKTAERK</sequence>
<organism evidence="11 12">
    <name type="scientific">Enterocloster bolteae</name>
    <dbReference type="NCBI Taxonomy" id="208479"/>
    <lineage>
        <taxon>Bacteria</taxon>
        <taxon>Bacillati</taxon>
        <taxon>Bacillota</taxon>
        <taxon>Clostridia</taxon>
        <taxon>Lachnospirales</taxon>
        <taxon>Lachnospiraceae</taxon>
        <taxon>Enterocloster</taxon>
    </lineage>
</organism>
<evidence type="ECO:0000256" key="4">
    <source>
        <dbReference type="ARBA" id="ARBA00022519"/>
    </source>
</evidence>
<dbReference type="PANTHER" id="PTHR35011">
    <property type="entry name" value="2,3-DIKETO-L-GULONATE TRAP TRANSPORTER SMALL PERMEASE PROTEIN YIAM"/>
    <property type="match status" value="1"/>
</dbReference>
<keyword evidence="7 9" id="KW-0472">Membrane</keyword>
<dbReference type="GO" id="GO:0005886">
    <property type="term" value="C:plasma membrane"/>
    <property type="evidence" value="ECO:0007669"/>
    <property type="project" value="UniProtKB-SubCell"/>
</dbReference>
<feature type="transmembrane region" description="Helical" evidence="9">
    <location>
        <begin position="94"/>
        <end position="115"/>
    </location>
</feature>
<proteinExistence type="inferred from homology"/>
<accession>A0A414ATN5</accession>
<evidence type="ECO:0000256" key="9">
    <source>
        <dbReference type="SAM" id="Phobius"/>
    </source>
</evidence>
<evidence type="ECO:0000256" key="2">
    <source>
        <dbReference type="ARBA" id="ARBA00022448"/>
    </source>
</evidence>
<dbReference type="EMBL" id="QSHZ01000018">
    <property type="protein sequence ID" value="RHC54902.1"/>
    <property type="molecule type" value="Genomic_DNA"/>
</dbReference>
<dbReference type="InterPro" id="IPR007387">
    <property type="entry name" value="TRAP_DctQ"/>
</dbReference>
<name>A0A414ATN5_9FIRM</name>
<evidence type="ECO:0000313" key="12">
    <source>
        <dbReference type="Proteomes" id="UP000283975"/>
    </source>
</evidence>
<gene>
    <name evidence="11" type="ORF">DW839_17220</name>
</gene>
<evidence type="ECO:0000256" key="6">
    <source>
        <dbReference type="ARBA" id="ARBA00022989"/>
    </source>
</evidence>
<protein>
    <submittedName>
        <fullName evidence="11">TRAP transporter small permease</fullName>
    </submittedName>
</protein>
<keyword evidence="2" id="KW-0813">Transport</keyword>
<keyword evidence="6 9" id="KW-1133">Transmembrane helix</keyword>
<evidence type="ECO:0000259" key="10">
    <source>
        <dbReference type="Pfam" id="PF04290"/>
    </source>
</evidence>
<reference evidence="11 12" key="1">
    <citation type="submission" date="2018-08" db="EMBL/GenBank/DDBJ databases">
        <title>A genome reference for cultivated species of the human gut microbiota.</title>
        <authorList>
            <person name="Zou Y."/>
            <person name="Xue W."/>
            <person name="Luo G."/>
        </authorList>
    </citation>
    <scope>NUCLEOTIDE SEQUENCE [LARGE SCALE GENOMIC DNA]</scope>
    <source>
        <strain evidence="11 12">AM35-14</strain>
    </source>
</reference>
<comment type="subcellular location">
    <subcellularLocation>
        <location evidence="1">Cell inner membrane</location>
        <topology evidence="1">Multi-pass membrane protein</topology>
    </subcellularLocation>
</comment>